<comment type="caution">
    <text evidence="12">The sequence shown here is derived from an EMBL/GenBank/DDBJ whole genome shotgun (WGS) entry which is preliminary data.</text>
</comment>
<name>I9B600_BACFG</name>
<dbReference type="Pfam" id="PF18185">
    <property type="entry name" value="STALD"/>
    <property type="match status" value="1"/>
</dbReference>
<evidence type="ECO:0000256" key="6">
    <source>
        <dbReference type="ARBA" id="ARBA00035033"/>
    </source>
</evidence>
<protein>
    <recommendedName>
        <fullName evidence="6">NAD(+) hydrolase ThsA</fullName>
        <ecNumber evidence="4">3.2.2.5</ecNumber>
    </recommendedName>
</protein>
<dbReference type="EMBL" id="AGXP01000035">
    <property type="protein sequence ID" value="EIY94597.1"/>
    <property type="molecule type" value="Genomic_DNA"/>
</dbReference>
<evidence type="ECO:0000313" key="12">
    <source>
        <dbReference type="EMBL" id="EIY95127.1"/>
    </source>
</evidence>
<dbReference type="Pfam" id="PF13289">
    <property type="entry name" value="SIR2_2"/>
    <property type="match status" value="1"/>
</dbReference>
<dbReference type="PATRIC" id="fig|997881.3.peg.2301"/>
<evidence type="ECO:0000256" key="1">
    <source>
        <dbReference type="ARBA" id="ARBA00022801"/>
    </source>
</evidence>
<dbReference type="EC" id="3.2.2.5" evidence="4"/>
<feature type="domain" description="Deacetylase sirtuin-type" evidence="9">
    <location>
        <begin position="4"/>
        <end position="282"/>
    </location>
</feature>
<reference evidence="12 14" key="1">
    <citation type="submission" date="2012-02" db="EMBL/GenBank/DDBJ databases">
        <title>The Genome Sequence of Bacteroides fragilis CL05T12C13.</title>
        <authorList>
            <consortium name="The Broad Institute Genome Sequencing Platform"/>
            <person name="Earl A."/>
            <person name="Ward D."/>
            <person name="Feldgarden M."/>
            <person name="Gevers D."/>
            <person name="Zitomersky N.L."/>
            <person name="Coyne M.J."/>
            <person name="Comstock L.E."/>
            <person name="Young S.K."/>
            <person name="Zeng Q."/>
            <person name="Gargeya S."/>
            <person name="Fitzgerald M."/>
            <person name="Haas B."/>
            <person name="Abouelleil A."/>
            <person name="Alvarado L."/>
            <person name="Arachchi H.M."/>
            <person name="Berlin A."/>
            <person name="Chapman S.B."/>
            <person name="Gearin G."/>
            <person name="Goldberg J."/>
            <person name="Griggs A."/>
            <person name="Gujja S."/>
            <person name="Hansen M."/>
            <person name="Heiman D."/>
            <person name="Howarth C."/>
            <person name="Larimer J."/>
            <person name="Lui A."/>
            <person name="MacDonald P.J.P."/>
            <person name="McCowen C."/>
            <person name="Montmayeur A."/>
            <person name="Murphy C."/>
            <person name="Neiman D."/>
            <person name="Pearson M."/>
            <person name="Priest M."/>
            <person name="Roberts A."/>
            <person name="Saif S."/>
            <person name="Shea T."/>
            <person name="Sisk P."/>
            <person name="Stolte C."/>
            <person name="Sykes S."/>
            <person name="Wortman J."/>
            <person name="Nusbaum C."/>
            <person name="Birren B."/>
        </authorList>
    </citation>
    <scope>NUCLEOTIDE SEQUENCE [LARGE SCALE GENOMIC DNA]</scope>
    <source>
        <strain evidence="12 14">CL05T12C13</strain>
    </source>
</reference>
<evidence type="ECO:0000313" key="11">
    <source>
        <dbReference type="EMBL" id="EIY94597.1"/>
    </source>
</evidence>
<evidence type="ECO:0000313" key="10">
    <source>
        <dbReference type="EMBL" id="EIY90857.1"/>
    </source>
</evidence>
<evidence type="ECO:0000313" key="13">
    <source>
        <dbReference type="EMBL" id="EIY98754.1"/>
    </source>
</evidence>
<dbReference type="GO" id="GO:0003953">
    <property type="term" value="F:NAD+ nucleosidase activity"/>
    <property type="evidence" value="ECO:0007669"/>
    <property type="project" value="UniProtKB-EC"/>
</dbReference>
<accession>I9B600</accession>
<dbReference type="RefSeq" id="WP_005800092.1">
    <property type="nucleotide sequence ID" value="NZ_JH724193.1"/>
</dbReference>
<sequence length="477" mass="55302">MKITTEINGFIEDYVKELREGNASLFVGAGISRGAGYVDWKGLLCDIANSLGLDINKEYDLLSIAQYHVNKHGRTRINKTILEEFTEELEETENHNIIARLPFQTIWTTNYDTLIEDACKKYNKIVDVKSSVKQLFYNKPKRDLVLYKMHGSIEYPDDAVLTKEDYEGYFTTHEAFITALSGELISKTLLFIGFSFSDPNIDYILSRLNFKYKHKEKEHYCLLKKYSLNDFDNCQADLEYNLRKQQLLIMELKRYGITTILIEQYSDITLILYEIERRFRKKSIFISGSAEEYTPFSNLQAQKFVHLLAKSIIQKGYVIINGFGWGIGSAVINGALEAIYKNPKKYSENQLVLKPFPQFETGSKKLPELWEEYRYNMISQSGVSIIIFGNKKDNDGNIINADGVYREFEIANEKGVIPIPIFYTGYMANEIFEKIKEDPLKYYNSNETFEKIEKLKIDFDDIETSVKLIMDIINCLN</sequence>
<evidence type="ECO:0000256" key="5">
    <source>
        <dbReference type="ARBA" id="ARBA00035014"/>
    </source>
</evidence>
<dbReference type="InterPro" id="IPR026590">
    <property type="entry name" value="Ssirtuin_cat_dom"/>
</dbReference>
<evidence type="ECO:0000256" key="8">
    <source>
        <dbReference type="PROSITE-ProRule" id="PRU00236"/>
    </source>
</evidence>
<dbReference type="InterPro" id="IPR041486">
    <property type="entry name" value="ThsA_STALD"/>
</dbReference>
<evidence type="ECO:0000256" key="4">
    <source>
        <dbReference type="ARBA" id="ARBA00034327"/>
    </source>
</evidence>
<comment type="catalytic activity">
    <reaction evidence="7">
        <text>NAD(+) + H2O = ADP-D-ribose + nicotinamide + H(+)</text>
        <dbReference type="Rhea" id="RHEA:16301"/>
        <dbReference type="ChEBI" id="CHEBI:15377"/>
        <dbReference type="ChEBI" id="CHEBI:15378"/>
        <dbReference type="ChEBI" id="CHEBI:17154"/>
        <dbReference type="ChEBI" id="CHEBI:57540"/>
        <dbReference type="ChEBI" id="CHEBI:57967"/>
        <dbReference type="EC" id="3.2.2.5"/>
    </reaction>
    <physiologicalReaction direction="left-to-right" evidence="7">
        <dbReference type="Rhea" id="RHEA:16302"/>
    </physiologicalReaction>
</comment>
<keyword evidence="2" id="KW-0520">NAD</keyword>
<dbReference type="HOGENOM" id="CLU_028011_0_0_10"/>
<evidence type="ECO:0000256" key="7">
    <source>
        <dbReference type="ARBA" id="ARBA00047575"/>
    </source>
</evidence>
<comment type="similarity">
    <text evidence="5">Belongs to the soluble Thoeris ThsA family.</text>
</comment>
<keyword evidence="1" id="KW-0378">Hydrolase</keyword>
<dbReference type="AlphaFoldDB" id="I9B600"/>
<dbReference type="EMBL" id="AGXP01000023">
    <property type="protein sequence ID" value="EIY98754.1"/>
    <property type="molecule type" value="Genomic_DNA"/>
</dbReference>
<keyword evidence="3" id="KW-0051">Antiviral defense</keyword>
<dbReference type="CDD" id="cd01406">
    <property type="entry name" value="SIR2-like"/>
    <property type="match status" value="1"/>
</dbReference>
<gene>
    <name evidence="13" type="ORF">HMPREF1080_02198</name>
    <name evidence="12" type="ORF">HMPREF1080_03002</name>
    <name evidence="11" type="ORF">HMPREF1080_03368</name>
    <name evidence="10" type="ORF">HMPREF1080_03917</name>
</gene>
<organism evidence="12 14">
    <name type="scientific">Bacteroides fragilis CL05T12C13</name>
    <dbReference type="NCBI Taxonomy" id="997881"/>
    <lineage>
        <taxon>Bacteria</taxon>
        <taxon>Pseudomonadati</taxon>
        <taxon>Bacteroidota</taxon>
        <taxon>Bacteroidia</taxon>
        <taxon>Bacteroidales</taxon>
        <taxon>Bacteroidaceae</taxon>
        <taxon>Bacteroides</taxon>
    </lineage>
</organism>
<proteinExistence type="inferred from homology"/>
<evidence type="ECO:0000256" key="2">
    <source>
        <dbReference type="ARBA" id="ARBA00023027"/>
    </source>
</evidence>
<dbReference type="GO" id="GO:0051607">
    <property type="term" value="P:defense response to virus"/>
    <property type="evidence" value="ECO:0007669"/>
    <property type="project" value="UniProtKB-KW"/>
</dbReference>
<dbReference type="PROSITE" id="PS50305">
    <property type="entry name" value="SIRTUIN"/>
    <property type="match status" value="1"/>
</dbReference>
<comment type="caution">
    <text evidence="8">Lacks conserved residue(s) required for the propagation of feature annotation.</text>
</comment>
<dbReference type="Proteomes" id="UP000003917">
    <property type="component" value="Unassembled WGS sequence"/>
</dbReference>
<dbReference type="EMBL" id="AGXP01000045">
    <property type="protein sequence ID" value="EIY90857.1"/>
    <property type="molecule type" value="Genomic_DNA"/>
</dbReference>
<dbReference type="EMBL" id="AGXP01000029">
    <property type="protein sequence ID" value="EIY95127.1"/>
    <property type="molecule type" value="Genomic_DNA"/>
</dbReference>
<dbReference type="SUPFAM" id="SSF52467">
    <property type="entry name" value="DHS-like NAD/FAD-binding domain"/>
    <property type="match status" value="1"/>
</dbReference>
<evidence type="ECO:0000256" key="3">
    <source>
        <dbReference type="ARBA" id="ARBA00023118"/>
    </source>
</evidence>
<evidence type="ECO:0000259" key="9">
    <source>
        <dbReference type="PROSITE" id="PS50305"/>
    </source>
</evidence>
<dbReference type="InterPro" id="IPR029035">
    <property type="entry name" value="DHS-like_NAD/FAD-binding_dom"/>
</dbReference>
<evidence type="ECO:0000313" key="14">
    <source>
        <dbReference type="Proteomes" id="UP000003917"/>
    </source>
</evidence>